<reference evidence="2" key="1">
    <citation type="submission" date="2013-05" db="EMBL/GenBank/DDBJ databases">
        <authorList>
            <person name="Yim A.K.Y."/>
            <person name="Chan T.F."/>
            <person name="Ji K.M."/>
            <person name="Liu X.Y."/>
            <person name="Zhou J.W."/>
            <person name="Li R.Q."/>
            <person name="Yang K.Y."/>
            <person name="Li J."/>
            <person name="Li M."/>
            <person name="Law P.T.W."/>
            <person name="Wu Y.L."/>
            <person name="Cai Z.L."/>
            <person name="Qin H."/>
            <person name="Bao Y."/>
            <person name="Leung R.K.K."/>
            <person name="Ng P.K.S."/>
            <person name="Zou J."/>
            <person name="Zhong X.J."/>
            <person name="Ran P.X."/>
            <person name="Zhong N.S."/>
            <person name="Liu Z.G."/>
            <person name="Tsui S.K.W."/>
        </authorList>
    </citation>
    <scope>NUCLEOTIDE SEQUENCE</scope>
    <source>
        <strain evidence="2">Derf</strain>
        <tissue evidence="2">Whole organism</tissue>
    </source>
</reference>
<dbReference type="AlphaFoldDB" id="A0A922HS17"/>
<organism evidence="2 3">
    <name type="scientific">Dermatophagoides farinae</name>
    <name type="common">American house dust mite</name>
    <dbReference type="NCBI Taxonomy" id="6954"/>
    <lineage>
        <taxon>Eukaryota</taxon>
        <taxon>Metazoa</taxon>
        <taxon>Ecdysozoa</taxon>
        <taxon>Arthropoda</taxon>
        <taxon>Chelicerata</taxon>
        <taxon>Arachnida</taxon>
        <taxon>Acari</taxon>
        <taxon>Acariformes</taxon>
        <taxon>Sarcoptiformes</taxon>
        <taxon>Astigmata</taxon>
        <taxon>Psoroptidia</taxon>
        <taxon>Analgoidea</taxon>
        <taxon>Pyroglyphidae</taxon>
        <taxon>Dermatophagoidinae</taxon>
        <taxon>Dermatophagoides</taxon>
    </lineage>
</organism>
<dbReference type="EMBL" id="ASGP02000006">
    <property type="protein sequence ID" value="KAH9501623.1"/>
    <property type="molecule type" value="Genomic_DNA"/>
</dbReference>
<evidence type="ECO:0000256" key="1">
    <source>
        <dbReference type="SAM" id="MobiDB-lite"/>
    </source>
</evidence>
<keyword evidence="3" id="KW-1185">Reference proteome</keyword>
<evidence type="ECO:0000313" key="3">
    <source>
        <dbReference type="Proteomes" id="UP000790347"/>
    </source>
</evidence>
<feature type="region of interest" description="Disordered" evidence="1">
    <location>
        <begin position="167"/>
        <end position="186"/>
    </location>
</feature>
<proteinExistence type="predicted"/>
<sequence length="186" mass="21176">MQIDHREVLVVKGLTQRLLLRLIIEELRSSVDKTRLSHEVILTRQNSSNLESKLYKISSFCLQTSSRIANGPIRFASGAWLSGMVVRTTTTSMVELTTIWTKRKNNSGSIVGPQNGPVWIREDAARRLGLVSAQNPRMRELHEVRQFHVFRNGVIAPEFWEPFEIVNGHNPADDNPGQVRHRNGEQ</sequence>
<protein>
    <submittedName>
        <fullName evidence="2">Uncharacterized protein</fullName>
    </submittedName>
</protein>
<gene>
    <name evidence="2" type="ORF">DERF_012459</name>
</gene>
<dbReference type="Proteomes" id="UP000790347">
    <property type="component" value="Unassembled WGS sequence"/>
</dbReference>
<evidence type="ECO:0000313" key="2">
    <source>
        <dbReference type="EMBL" id="KAH9501623.1"/>
    </source>
</evidence>
<reference evidence="2" key="2">
    <citation type="journal article" date="2022" name="Res Sq">
        <title>Comparative Genomics Reveals Insights into the Divergent Evolution of Astigmatic Mites and Household Pest Adaptations.</title>
        <authorList>
            <person name="Xiong Q."/>
            <person name="Wan A.T.-Y."/>
            <person name="Liu X.-Y."/>
            <person name="Fung C.S.-H."/>
            <person name="Xiao X."/>
            <person name="Malainual N."/>
            <person name="Hou J."/>
            <person name="Wang L."/>
            <person name="Wang M."/>
            <person name="Yang K."/>
            <person name="Cui Y."/>
            <person name="Leung E."/>
            <person name="Nong W."/>
            <person name="Shin S.-K."/>
            <person name="Au S."/>
            <person name="Jeong K.Y."/>
            <person name="Chew F.T."/>
            <person name="Hui J."/>
            <person name="Leung T.F."/>
            <person name="Tungtrongchitr A."/>
            <person name="Zhong N."/>
            <person name="Liu Z."/>
            <person name="Tsui S."/>
        </authorList>
    </citation>
    <scope>NUCLEOTIDE SEQUENCE</scope>
    <source>
        <strain evidence="2">Derf</strain>
        <tissue evidence="2">Whole organism</tissue>
    </source>
</reference>
<comment type="caution">
    <text evidence="2">The sequence shown here is derived from an EMBL/GenBank/DDBJ whole genome shotgun (WGS) entry which is preliminary data.</text>
</comment>
<accession>A0A922HS17</accession>
<name>A0A922HS17_DERFA</name>